<dbReference type="InterPro" id="IPR051468">
    <property type="entry name" value="Fungal_SecMetab_SDRs"/>
</dbReference>
<protein>
    <recommendedName>
        <fullName evidence="3">Short-chain dehydrogenase/reductase SDR</fullName>
    </recommendedName>
</protein>
<dbReference type="InterPro" id="IPR036291">
    <property type="entry name" value="NAD(P)-bd_dom_sf"/>
</dbReference>
<dbReference type="RefSeq" id="WP_013684925.1">
    <property type="nucleotide sequence ID" value="NC_015321.1"/>
</dbReference>
<organism evidence="1 2">
    <name type="scientific">Fluviicola taffensis (strain DSM 16823 / NCIMB 13979 / RW262)</name>
    <dbReference type="NCBI Taxonomy" id="755732"/>
    <lineage>
        <taxon>Bacteria</taxon>
        <taxon>Pseudomonadati</taxon>
        <taxon>Bacteroidota</taxon>
        <taxon>Flavobacteriia</taxon>
        <taxon>Flavobacteriales</taxon>
        <taxon>Crocinitomicaceae</taxon>
        <taxon>Fluviicola</taxon>
    </lineage>
</organism>
<name>F2IB68_FLUTR</name>
<keyword evidence="2" id="KW-1185">Reference proteome</keyword>
<dbReference type="eggNOG" id="COG1028">
    <property type="taxonomic scope" value="Bacteria"/>
</dbReference>
<evidence type="ECO:0000313" key="1">
    <source>
        <dbReference type="EMBL" id="AEA42151.1"/>
    </source>
</evidence>
<proteinExistence type="predicted"/>
<dbReference type="HOGENOM" id="CLU_008901_0_0_10"/>
<evidence type="ECO:0000313" key="2">
    <source>
        <dbReference type="Proteomes" id="UP000007463"/>
    </source>
</evidence>
<dbReference type="GO" id="GO:0005737">
    <property type="term" value="C:cytoplasm"/>
    <property type="evidence" value="ECO:0007669"/>
    <property type="project" value="TreeGrafter"/>
</dbReference>
<dbReference type="EMBL" id="CP002542">
    <property type="protein sequence ID" value="AEA42151.1"/>
    <property type="molecule type" value="Genomic_DNA"/>
</dbReference>
<dbReference type="STRING" id="755732.Fluta_0141"/>
<reference evidence="2" key="2">
    <citation type="submission" date="2011-02" db="EMBL/GenBank/DDBJ databases">
        <title>The complete genome of Fluviicola taffensis DSM 16823.</title>
        <authorList>
            <consortium name="US DOE Joint Genome Institute (JGI-PGF)"/>
            <person name="Lucas S."/>
            <person name="Copeland A."/>
            <person name="Lapidus A."/>
            <person name="Bruce D."/>
            <person name="Goodwin L."/>
            <person name="Pitluck S."/>
            <person name="Kyrpides N."/>
            <person name="Mavromatis K."/>
            <person name="Ivanova N."/>
            <person name="Mikhailova N."/>
            <person name="Pagani I."/>
            <person name="Chertkov O."/>
            <person name="Detter J.C."/>
            <person name="Han C."/>
            <person name="Tapia R."/>
            <person name="Land M."/>
            <person name="Hauser L."/>
            <person name="Markowitz V."/>
            <person name="Cheng J.-F."/>
            <person name="Hugenholtz P."/>
            <person name="Woyke T."/>
            <person name="Wu D."/>
            <person name="Tindall B."/>
            <person name="Pomrenke H.G."/>
            <person name="Brambilla E."/>
            <person name="Klenk H.-P."/>
            <person name="Eisen J.A."/>
        </authorList>
    </citation>
    <scope>NUCLEOTIDE SEQUENCE [LARGE SCALE GENOMIC DNA]</scope>
    <source>
        <strain evidence="2">DSM 16823 / RW262 / RW262</strain>
    </source>
</reference>
<reference evidence="1 2" key="1">
    <citation type="journal article" date="2011" name="Stand. Genomic Sci.">
        <title>Complete genome sequence of the gliding freshwater bacterium Fluviicola taffensis type strain (RW262).</title>
        <authorList>
            <person name="Woyke T."/>
            <person name="Chertkov O."/>
            <person name="Lapidus A."/>
            <person name="Nolan M."/>
            <person name="Lucas S."/>
            <person name="Del Rio T.G."/>
            <person name="Tice H."/>
            <person name="Cheng J.F."/>
            <person name="Tapia R."/>
            <person name="Han C."/>
            <person name="Goodwin L."/>
            <person name="Pitluck S."/>
            <person name="Liolios K."/>
            <person name="Pagani I."/>
            <person name="Ivanova N."/>
            <person name="Huntemann M."/>
            <person name="Mavromatis K."/>
            <person name="Mikhailova N."/>
            <person name="Pati A."/>
            <person name="Chen A."/>
            <person name="Palaniappan K."/>
            <person name="Land M."/>
            <person name="Hauser L."/>
            <person name="Brambilla E.M."/>
            <person name="Rohde M."/>
            <person name="Mwirichia R."/>
            <person name="Sikorski J."/>
            <person name="Tindall B.J."/>
            <person name="Goker M."/>
            <person name="Bristow J."/>
            <person name="Eisen J.A."/>
            <person name="Markowitz V."/>
            <person name="Hugenholtz P."/>
            <person name="Klenk H.P."/>
            <person name="Kyrpides N.C."/>
        </authorList>
    </citation>
    <scope>NUCLEOTIDE SEQUENCE [LARGE SCALE GENOMIC DNA]</scope>
    <source>
        <strain evidence="2">DSM 16823 / RW262 / RW262</strain>
    </source>
</reference>
<accession>F2IB68</accession>
<dbReference type="Pfam" id="PF00106">
    <property type="entry name" value="adh_short"/>
    <property type="match status" value="2"/>
</dbReference>
<dbReference type="SUPFAM" id="SSF51735">
    <property type="entry name" value="NAD(P)-binding Rossmann-fold domains"/>
    <property type="match status" value="1"/>
</dbReference>
<dbReference type="Gene3D" id="3.40.50.720">
    <property type="entry name" value="NAD(P)-binding Rossmann-like Domain"/>
    <property type="match status" value="1"/>
</dbReference>
<dbReference type="AlphaFoldDB" id="F2IB68"/>
<dbReference type="KEGG" id="fte:Fluta_0141"/>
<dbReference type="Proteomes" id="UP000007463">
    <property type="component" value="Chromosome"/>
</dbReference>
<dbReference type="PANTHER" id="PTHR43544">
    <property type="entry name" value="SHORT-CHAIN DEHYDROGENASE/REDUCTASE"/>
    <property type="match status" value="1"/>
</dbReference>
<dbReference type="GO" id="GO:0016491">
    <property type="term" value="F:oxidoreductase activity"/>
    <property type="evidence" value="ECO:0007669"/>
    <property type="project" value="TreeGrafter"/>
</dbReference>
<dbReference type="PANTHER" id="PTHR43544:SF2">
    <property type="entry name" value="OXIDOREDUCTASE"/>
    <property type="match status" value="1"/>
</dbReference>
<sequence length="456" mass="52762">MENERNTQFTQEEWEKCIKVLSALKDDPFNNPDNRLLAGLITKIHKQVKKNKRSENLAGKREKDWEVISNTVVNQQALAATTFFGDSDFREKQQFTRLEIPRNCYCCNTTYDLAHFFYARLCPDCSIENYMRRFEESDLTARKVILTGGRVKVGYATALKMLRNKAEVVLTTRFPALALSQFREESDYKEWKDRLTVYGLDLRNLHAIQEFIAYYASRFDTLDILINNAAQTIHYPLDYYAPVISGEEKAKKELGALKNLIENRTPVSNEAKLLEYAEFKQDSIPLNRFGQPVDMREKNSWNSLLEEIPTRELLEVNLINQIAPYMLIKELKPFFLRSSFAEKFIVNVTSSEGLFSYSNKTKYHPHTNMTKAALNMLTRTSAQEFAEAGIYMSCVDVGWISTGAVESLRKKQFERGYIPPLDSVDGASRIFHPICRGIEKTYFYGVLLKDYKVSDW</sequence>
<dbReference type="OrthoDB" id="56744at2"/>
<dbReference type="InterPro" id="IPR002347">
    <property type="entry name" value="SDR_fam"/>
</dbReference>
<dbReference type="CDD" id="cd05233">
    <property type="entry name" value="SDR_c"/>
    <property type="match status" value="1"/>
</dbReference>
<evidence type="ECO:0008006" key="3">
    <source>
        <dbReference type="Google" id="ProtNLM"/>
    </source>
</evidence>
<gene>
    <name evidence="1" type="ordered locus">Fluta_0141</name>
</gene>
<dbReference type="PRINTS" id="PR00081">
    <property type="entry name" value="GDHRDH"/>
</dbReference>